<reference evidence="2" key="1">
    <citation type="submission" date="2022-11" db="UniProtKB">
        <authorList>
            <consortium name="WormBaseParasite"/>
        </authorList>
    </citation>
    <scope>IDENTIFICATION</scope>
</reference>
<protein>
    <submittedName>
        <fullName evidence="2">Uncharacterized protein</fullName>
    </submittedName>
</protein>
<accession>A0AC35GMQ9</accession>
<dbReference type="Proteomes" id="UP000887580">
    <property type="component" value="Unplaced"/>
</dbReference>
<proteinExistence type="predicted"/>
<sequence length="83" mass="9422">STTGLPTFSTDPVYNKINVVEQQQQQLLQQHYPFFDNTQMVSNLIQTQQQQQIPVTIESKPLDENLPSTSGSQNLQMITNEAE</sequence>
<evidence type="ECO:0000313" key="2">
    <source>
        <dbReference type="WBParaSite" id="PS1159_v2.g6737.t1"/>
    </source>
</evidence>
<dbReference type="WBParaSite" id="PS1159_v2.g6737.t1">
    <property type="protein sequence ID" value="PS1159_v2.g6737.t1"/>
    <property type="gene ID" value="PS1159_v2.g6737"/>
</dbReference>
<evidence type="ECO:0000313" key="1">
    <source>
        <dbReference type="Proteomes" id="UP000887580"/>
    </source>
</evidence>
<name>A0AC35GMQ9_9BILA</name>
<organism evidence="1 2">
    <name type="scientific">Panagrolaimus sp. PS1159</name>
    <dbReference type="NCBI Taxonomy" id="55785"/>
    <lineage>
        <taxon>Eukaryota</taxon>
        <taxon>Metazoa</taxon>
        <taxon>Ecdysozoa</taxon>
        <taxon>Nematoda</taxon>
        <taxon>Chromadorea</taxon>
        <taxon>Rhabditida</taxon>
        <taxon>Tylenchina</taxon>
        <taxon>Panagrolaimomorpha</taxon>
        <taxon>Panagrolaimoidea</taxon>
        <taxon>Panagrolaimidae</taxon>
        <taxon>Panagrolaimus</taxon>
    </lineage>
</organism>